<accession>A0ABU2B822</accession>
<evidence type="ECO:0000313" key="2">
    <source>
        <dbReference type="Proteomes" id="UP001183619"/>
    </source>
</evidence>
<dbReference type="Proteomes" id="UP001183619">
    <property type="component" value="Unassembled WGS sequence"/>
</dbReference>
<comment type="caution">
    <text evidence="1">The sequence shown here is derived from an EMBL/GenBank/DDBJ whole genome shotgun (WGS) entry which is preliminary data.</text>
</comment>
<proteinExistence type="predicted"/>
<protein>
    <submittedName>
        <fullName evidence="1">Uncharacterized protein</fullName>
    </submittedName>
</protein>
<sequence>MATAWFVGNHAAKRLSQKLGYHITGTGHAYAGIHRDAYPTEEAQLSKADYRPRNCQITISGITTELTSMLGASP</sequence>
<gene>
    <name evidence="1" type="ORF">J2S37_000969</name>
</gene>
<name>A0ABU2B822_9CORY</name>
<reference evidence="1 2" key="1">
    <citation type="submission" date="2023-07" db="EMBL/GenBank/DDBJ databases">
        <title>Sequencing the genomes of 1000 actinobacteria strains.</title>
        <authorList>
            <person name="Klenk H.-P."/>
        </authorList>
    </citation>
    <scope>NUCLEOTIDE SEQUENCE [LARGE SCALE GENOMIC DNA]</scope>
    <source>
        <strain evidence="1 2">DSM 44508</strain>
    </source>
</reference>
<organism evidence="1 2">
    <name type="scientific">Corynebacterium felinum</name>
    <dbReference type="NCBI Taxonomy" id="131318"/>
    <lineage>
        <taxon>Bacteria</taxon>
        <taxon>Bacillati</taxon>
        <taxon>Actinomycetota</taxon>
        <taxon>Actinomycetes</taxon>
        <taxon>Mycobacteriales</taxon>
        <taxon>Corynebacteriaceae</taxon>
        <taxon>Corynebacterium</taxon>
    </lineage>
</organism>
<dbReference type="EMBL" id="JAVDYF010000001">
    <property type="protein sequence ID" value="MDR7354431.1"/>
    <property type="molecule type" value="Genomic_DNA"/>
</dbReference>
<evidence type="ECO:0000313" key="1">
    <source>
        <dbReference type="EMBL" id="MDR7354431.1"/>
    </source>
</evidence>
<keyword evidence="2" id="KW-1185">Reference proteome</keyword>
<dbReference type="RefSeq" id="WP_277104037.1">
    <property type="nucleotide sequence ID" value="NZ_BAAAJS010000035.1"/>
</dbReference>